<evidence type="ECO:0000313" key="4">
    <source>
        <dbReference type="EMBL" id="KAF4756086.1"/>
    </source>
</evidence>
<name>A0A7J6UG66_PEROL</name>
<sequence>MAVSAHLEQRSSSSSSDCSPTSHAGSEYEVIPAVGEGSSDDESLGHPPTVKVKVSRAPRSVFWATVQLLNVLGKQRSLADVRFTRLHSWNLYITCFTGLYALYAMCLFTEKEGCQTVSEIGNDSNLFTVGMTLTAAGQLILWPTLAVYLAQRTPRSTS</sequence>
<feature type="compositionally biased region" description="Low complexity" evidence="1">
    <location>
        <begin position="1"/>
        <end position="22"/>
    </location>
</feature>
<evidence type="ECO:0000256" key="2">
    <source>
        <dbReference type="SAM" id="Phobius"/>
    </source>
</evidence>
<dbReference type="Proteomes" id="UP000574390">
    <property type="component" value="Unassembled WGS sequence"/>
</dbReference>
<dbReference type="EMBL" id="JABANO010015547">
    <property type="protein sequence ID" value="KAF4736700.1"/>
    <property type="molecule type" value="Genomic_DNA"/>
</dbReference>
<feature type="transmembrane region" description="Helical" evidence="2">
    <location>
        <begin position="89"/>
        <end position="109"/>
    </location>
</feature>
<feature type="region of interest" description="Disordered" evidence="1">
    <location>
        <begin position="1"/>
        <end position="25"/>
    </location>
</feature>
<feature type="non-terminal residue" evidence="4">
    <location>
        <position position="1"/>
    </location>
</feature>
<evidence type="ECO:0000313" key="6">
    <source>
        <dbReference type="Proteomes" id="UP000574390"/>
    </source>
</evidence>
<keyword evidence="5" id="KW-1185">Reference proteome</keyword>
<keyword evidence="2" id="KW-1133">Transmembrane helix</keyword>
<dbReference type="EMBL" id="JABANM010000368">
    <property type="protein sequence ID" value="KAF4756086.1"/>
    <property type="molecule type" value="Genomic_DNA"/>
</dbReference>
<dbReference type="AlphaFoldDB" id="A0A7J6UG66"/>
<protein>
    <submittedName>
        <fullName evidence="4">Uncharacterized protein</fullName>
    </submittedName>
</protein>
<reference evidence="5 6" key="1">
    <citation type="submission" date="2020-04" db="EMBL/GenBank/DDBJ databases">
        <title>Perkinsus olseni comparative genomics.</title>
        <authorList>
            <person name="Bogema D.R."/>
        </authorList>
    </citation>
    <scope>NUCLEOTIDE SEQUENCE [LARGE SCALE GENOMIC DNA]</scope>
    <source>
        <strain evidence="4">ATCC PRA-205</strain>
        <strain evidence="3 5">ATCC PRA-207</strain>
    </source>
</reference>
<gene>
    <name evidence="4" type="ORF">FOZ62_016109</name>
    <name evidence="3" type="ORF">FOZ63_020513</name>
</gene>
<feature type="transmembrane region" description="Helical" evidence="2">
    <location>
        <begin position="129"/>
        <end position="150"/>
    </location>
</feature>
<keyword evidence="2" id="KW-0812">Transmembrane</keyword>
<keyword evidence="2" id="KW-0472">Membrane</keyword>
<accession>A0A7J6UG66</accession>
<proteinExistence type="predicted"/>
<organism evidence="4 6">
    <name type="scientific">Perkinsus olseni</name>
    <name type="common">Perkinsus atlanticus</name>
    <dbReference type="NCBI Taxonomy" id="32597"/>
    <lineage>
        <taxon>Eukaryota</taxon>
        <taxon>Sar</taxon>
        <taxon>Alveolata</taxon>
        <taxon>Perkinsozoa</taxon>
        <taxon>Perkinsea</taxon>
        <taxon>Perkinsida</taxon>
        <taxon>Perkinsidae</taxon>
        <taxon>Perkinsus</taxon>
    </lineage>
</organism>
<evidence type="ECO:0000313" key="5">
    <source>
        <dbReference type="Proteomes" id="UP000553632"/>
    </source>
</evidence>
<evidence type="ECO:0000313" key="3">
    <source>
        <dbReference type="EMBL" id="KAF4736700.1"/>
    </source>
</evidence>
<comment type="caution">
    <text evidence="4">The sequence shown here is derived from an EMBL/GenBank/DDBJ whole genome shotgun (WGS) entry which is preliminary data.</text>
</comment>
<dbReference type="Proteomes" id="UP000553632">
    <property type="component" value="Unassembled WGS sequence"/>
</dbReference>
<evidence type="ECO:0000256" key="1">
    <source>
        <dbReference type="SAM" id="MobiDB-lite"/>
    </source>
</evidence>